<dbReference type="AlphaFoldDB" id="A0A117PIF2"/>
<accession>A0A117PIF2</accession>
<comment type="caution">
    <text evidence="2">The sequence shown here is derived from an EMBL/GenBank/DDBJ whole genome shotgun (WGS) entry which is preliminary data.</text>
</comment>
<dbReference type="PANTHER" id="PTHR43162">
    <property type="match status" value="1"/>
</dbReference>
<sequence length="275" mass="28960">MIVVTGATGNVGRPLVRALVESGEQVTAVSRRISAGDVPAGARPHRADLTEPERLKPALDGAKALFVLTSGDFLAVGGDLGAVLDAVRTSDVRRVVLLSSQGVGTGDHPSALEDAVQASGLEWTMLRPGGFHSNALQWADMIRARREVAAPFGDVALPTVDPDDIAQVAAVALREPGHQGEVYELTGPAPVSPRQQTAAIGDALGEAVRFVELTRTAARERMLAFMPEPVVESTLDMLGAPPAALRRVSPDVERVLGRPARTFADWAARNVSDFA</sequence>
<dbReference type="OrthoDB" id="116343at2"/>
<dbReference type="InterPro" id="IPR051604">
    <property type="entry name" value="Ergot_Alk_Oxidoreductase"/>
</dbReference>
<dbReference type="PANTHER" id="PTHR43162:SF1">
    <property type="entry name" value="PRESTALK A DIFFERENTIATION PROTEIN A"/>
    <property type="match status" value="1"/>
</dbReference>
<organism evidence="2 3">
    <name type="scientific">Streptomyces curacoi</name>
    <dbReference type="NCBI Taxonomy" id="146536"/>
    <lineage>
        <taxon>Bacteria</taxon>
        <taxon>Bacillati</taxon>
        <taxon>Actinomycetota</taxon>
        <taxon>Actinomycetes</taxon>
        <taxon>Kitasatosporales</taxon>
        <taxon>Streptomycetaceae</taxon>
        <taxon>Streptomyces</taxon>
    </lineage>
</organism>
<dbReference type="InterPro" id="IPR016040">
    <property type="entry name" value="NAD(P)-bd_dom"/>
</dbReference>
<reference evidence="2 3" key="1">
    <citation type="submission" date="2015-10" db="EMBL/GenBank/DDBJ databases">
        <title>Draft genome sequence of Streptomyces curacoi DSM 40107, type strain for the species Streptomyces curacoi.</title>
        <authorList>
            <person name="Ruckert C."/>
            <person name="Winkler A."/>
            <person name="Kalinowski J."/>
            <person name="Kampfer P."/>
            <person name="Glaeser S."/>
        </authorList>
    </citation>
    <scope>NUCLEOTIDE SEQUENCE [LARGE SCALE GENOMIC DNA]</scope>
    <source>
        <strain evidence="2 3">DSM 40107</strain>
    </source>
</reference>
<keyword evidence="3" id="KW-1185">Reference proteome</keyword>
<dbReference type="RefSeq" id="WP_062146472.1">
    <property type="nucleotide sequence ID" value="NZ_KQ947985.1"/>
</dbReference>
<dbReference type="Proteomes" id="UP000054024">
    <property type="component" value="Unassembled WGS sequence"/>
</dbReference>
<protein>
    <submittedName>
        <fullName evidence="2">NmrA family transcriptional regulator</fullName>
    </submittedName>
</protein>
<gene>
    <name evidence="2" type="ORF">AQI70_06315</name>
</gene>
<feature type="domain" description="NAD(P)-binding" evidence="1">
    <location>
        <begin position="6"/>
        <end position="176"/>
    </location>
</feature>
<dbReference type="Gene3D" id="3.90.25.10">
    <property type="entry name" value="UDP-galactose 4-epimerase, domain 1"/>
    <property type="match status" value="1"/>
</dbReference>
<dbReference type="SUPFAM" id="SSF51735">
    <property type="entry name" value="NAD(P)-binding Rossmann-fold domains"/>
    <property type="match status" value="1"/>
</dbReference>
<evidence type="ECO:0000259" key="1">
    <source>
        <dbReference type="Pfam" id="PF13460"/>
    </source>
</evidence>
<proteinExistence type="predicted"/>
<evidence type="ECO:0000313" key="3">
    <source>
        <dbReference type="Proteomes" id="UP000054024"/>
    </source>
</evidence>
<evidence type="ECO:0000313" key="2">
    <source>
        <dbReference type="EMBL" id="KUM80230.1"/>
    </source>
</evidence>
<dbReference type="EMBL" id="LMWJ01000004">
    <property type="protein sequence ID" value="KUM80230.1"/>
    <property type="molecule type" value="Genomic_DNA"/>
</dbReference>
<dbReference type="InterPro" id="IPR036291">
    <property type="entry name" value="NAD(P)-bd_dom_sf"/>
</dbReference>
<name>A0A117PIF2_9ACTN</name>
<dbReference type="Pfam" id="PF13460">
    <property type="entry name" value="NAD_binding_10"/>
    <property type="match status" value="1"/>
</dbReference>
<dbReference type="Gene3D" id="3.40.50.720">
    <property type="entry name" value="NAD(P)-binding Rossmann-like Domain"/>
    <property type="match status" value="1"/>
</dbReference>
<dbReference type="STRING" id="146536.AQI70_06315"/>